<dbReference type="GO" id="GO:0005637">
    <property type="term" value="C:nuclear inner membrane"/>
    <property type="evidence" value="ECO:0007669"/>
    <property type="project" value="UniProtKB-SubCell"/>
</dbReference>
<dbReference type="Proteomes" id="UP000812440">
    <property type="component" value="Chromosome 9"/>
</dbReference>
<dbReference type="OrthoDB" id="342281at2759"/>
<evidence type="ECO:0000313" key="11">
    <source>
        <dbReference type="Proteomes" id="UP000812440"/>
    </source>
</evidence>
<evidence type="ECO:0000259" key="9">
    <source>
        <dbReference type="Pfam" id="PF09387"/>
    </source>
</evidence>
<evidence type="ECO:0000256" key="3">
    <source>
        <dbReference type="ARBA" id="ARBA00022989"/>
    </source>
</evidence>
<comment type="caution">
    <text evidence="10">The sequence shown here is derived from an EMBL/GenBank/DDBJ whole genome shotgun (WGS) entry which is preliminary data.</text>
</comment>
<keyword evidence="3 7" id="KW-1133">Transmembrane helix</keyword>
<feature type="coiled-coil region" evidence="5">
    <location>
        <begin position="521"/>
        <end position="548"/>
    </location>
</feature>
<keyword evidence="11" id="KW-1185">Reference proteome</keyword>
<keyword evidence="2 7" id="KW-0812">Transmembrane</keyword>
<dbReference type="GO" id="GO:0043495">
    <property type="term" value="F:protein-membrane adaptor activity"/>
    <property type="evidence" value="ECO:0007669"/>
    <property type="project" value="TreeGrafter"/>
</dbReference>
<dbReference type="InterPro" id="IPR012919">
    <property type="entry name" value="SUN_dom"/>
</dbReference>
<protein>
    <recommendedName>
        <fullName evidence="12">SUN domain-containing protein</fullName>
    </recommendedName>
</protein>
<reference evidence="10" key="1">
    <citation type="thesis" date="2020" institute="ProQuest LLC" country="789 East Eisenhower Parkway, Ann Arbor, MI, USA">
        <title>Comparative Genomics and Chromosome Evolution.</title>
        <authorList>
            <person name="Mudd A.B."/>
        </authorList>
    </citation>
    <scope>NUCLEOTIDE SEQUENCE</scope>
    <source>
        <strain evidence="10">Female2</strain>
        <tissue evidence="10">Blood</tissue>
    </source>
</reference>
<feature type="transmembrane region" description="Helical" evidence="7">
    <location>
        <begin position="377"/>
        <end position="400"/>
    </location>
</feature>
<accession>A0A8T2IN77</accession>
<proteinExistence type="predicted"/>
<feature type="transmembrane region" description="Helical" evidence="7">
    <location>
        <begin position="352"/>
        <end position="370"/>
    </location>
</feature>
<feature type="compositionally biased region" description="Polar residues" evidence="6">
    <location>
        <begin position="8"/>
        <end position="46"/>
    </location>
</feature>
<organism evidence="10 11">
    <name type="scientific">Hymenochirus boettgeri</name>
    <name type="common">Congo dwarf clawed frog</name>
    <dbReference type="NCBI Taxonomy" id="247094"/>
    <lineage>
        <taxon>Eukaryota</taxon>
        <taxon>Metazoa</taxon>
        <taxon>Chordata</taxon>
        <taxon>Craniata</taxon>
        <taxon>Vertebrata</taxon>
        <taxon>Euteleostomi</taxon>
        <taxon>Amphibia</taxon>
        <taxon>Batrachia</taxon>
        <taxon>Anura</taxon>
        <taxon>Pipoidea</taxon>
        <taxon>Pipidae</taxon>
        <taxon>Pipinae</taxon>
        <taxon>Hymenochirus</taxon>
    </lineage>
</organism>
<evidence type="ECO:0000256" key="7">
    <source>
        <dbReference type="SAM" id="Phobius"/>
    </source>
</evidence>
<gene>
    <name evidence="10" type="ORF">GDO86_017355</name>
</gene>
<feature type="domain" description="SUN" evidence="9">
    <location>
        <begin position="30"/>
        <end position="374"/>
    </location>
</feature>
<feature type="compositionally biased region" description="Low complexity" evidence="6">
    <location>
        <begin position="54"/>
        <end position="69"/>
    </location>
</feature>
<evidence type="ECO:0000313" key="10">
    <source>
        <dbReference type="EMBL" id="KAG8433047.1"/>
    </source>
</evidence>
<dbReference type="PANTHER" id="PTHR12911:SF23">
    <property type="entry name" value="SUN DOMAIN-CONTAINING PROTEIN 1"/>
    <property type="match status" value="1"/>
</dbReference>
<dbReference type="AlphaFoldDB" id="A0A8T2IN77"/>
<dbReference type="Pfam" id="PF07738">
    <property type="entry name" value="Sad1_UNC"/>
    <property type="match status" value="1"/>
</dbReference>
<dbReference type="EMBL" id="JAACNH010000009">
    <property type="protein sequence ID" value="KAG8433047.1"/>
    <property type="molecule type" value="Genomic_DNA"/>
</dbReference>
<comment type="subcellular location">
    <subcellularLocation>
        <location evidence="1">Nucleus inner membrane</location>
    </subcellularLocation>
</comment>
<evidence type="ECO:0000256" key="2">
    <source>
        <dbReference type="ARBA" id="ARBA00022692"/>
    </source>
</evidence>
<evidence type="ECO:0000259" key="8">
    <source>
        <dbReference type="Pfam" id="PF07738"/>
    </source>
</evidence>
<evidence type="ECO:0008006" key="12">
    <source>
        <dbReference type="Google" id="ProtNLM"/>
    </source>
</evidence>
<evidence type="ECO:0000256" key="4">
    <source>
        <dbReference type="ARBA" id="ARBA00023136"/>
    </source>
</evidence>
<dbReference type="GO" id="GO:0034993">
    <property type="term" value="C:meiotic nuclear membrane microtubule tethering complex"/>
    <property type="evidence" value="ECO:0007669"/>
    <property type="project" value="TreeGrafter"/>
</dbReference>
<keyword evidence="5" id="KW-0175">Coiled coil</keyword>
<dbReference type="PANTHER" id="PTHR12911">
    <property type="entry name" value="SAD1/UNC-84-LIKE PROTEIN-RELATED"/>
    <property type="match status" value="1"/>
</dbReference>
<sequence length="786" mass="88181">MQRRSIRLMTTSGSYAENTHNDSIGSNRPTRQRSAQSTSHVSTPRRPNSRAVIVQDQSSSNSQDSNTSVVSSVLDASSIQEQTQVNSMWGLDDDEVIKDGDTTVIQSNGEFNSAETQTTMINGYTCSDCSILSDRNDSITAFSAFNSTSGKVHAASGFKHTCANTQTSTLNTQAASASMQTASTKVYSRDRNQKHRSREIPFYTHKTMLLFKNTALTFATLVVSLFHTVMLKLGCDPKAYLNYCGSVNVRDYLKEDGHLRINGKSLCDDCKGTQHLETHTTVHMQSSWARGLKGILWHTLCCTGYLLMQAVQSIGTAGWFVSQKILSFLWLAIVSPGKATSGLFWWLGTGWYQLTALISLLNIFVLTRCLPKILKMLLLLLFPLLLFLGLYLWGSEYFWLPAFSSLRKIPSYSVEDTAPSLKPHPESSISTPSTKEGTLQFDFNHLKELEKQFVLMGSKQSQHVEEYEKMKFLVLKIQEQVEEMNDKSHISTVITNLLQQHFGKHLMEKKEPPMVDSRVTISNHETRIKKLEALFAKLSEAIEEDRKVAQSRASGGEIDDPSVLRKRIASLEEDFENYKASYLRQSAQSSCDLPDCVLQKVDAKLKNQSMRCLPNQKLIPEPLLRWLSTNYISNAEFNSRLLELEAIILKNITHHVSVTKHMPSAKVVETAVLGEISGITKEEAQVIVNNALKLYSQDRTGMADFALESGGGSILGTRCSETYGTKTALMSLFGIPLWYFSQSPRVVIQEENEKAFQIVELRIFSNWGHPDFTCLYRFRAHGTPVK</sequence>
<name>A0A8T2IN77_9PIPI</name>
<dbReference type="InterPro" id="IPR045119">
    <property type="entry name" value="SUN1-5"/>
</dbReference>
<evidence type="ECO:0000256" key="6">
    <source>
        <dbReference type="SAM" id="MobiDB-lite"/>
    </source>
</evidence>
<dbReference type="InterPro" id="IPR032680">
    <property type="entry name" value="SUN1_N"/>
</dbReference>
<keyword evidence="4 7" id="KW-0472">Membrane</keyword>
<dbReference type="Gene3D" id="2.60.120.260">
    <property type="entry name" value="Galactose-binding domain-like"/>
    <property type="match status" value="2"/>
</dbReference>
<evidence type="ECO:0000256" key="5">
    <source>
        <dbReference type="SAM" id="Coils"/>
    </source>
</evidence>
<feature type="domain" description="SUN" evidence="8">
    <location>
        <begin position="748"/>
        <end position="783"/>
    </location>
</feature>
<dbReference type="Pfam" id="PF09387">
    <property type="entry name" value="MRP"/>
    <property type="match status" value="1"/>
</dbReference>
<feature type="transmembrane region" description="Helical" evidence="7">
    <location>
        <begin position="215"/>
        <end position="233"/>
    </location>
</feature>
<feature type="region of interest" description="Disordered" evidence="6">
    <location>
        <begin position="1"/>
        <end position="69"/>
    </location>
</feature>
<evidence type="ECO:0000256" key="1">
    <source>
        <dbReference type="ARBA" id="ARBA00004540"/>
    </source>
</evidence>